<evidence type="ECO:0000256" key="3">
    <source>
        <dbReference type="ARBA" id="ARBA00022827"/>
    </source>
</evidence>
<dbReference type="GO" id="GO:0016709">
    <property type="term" value="F:oxidoreductase activity, acting on paired donors, with incorporation or reduction of molecular oxygen, NAD(P)H as one donor, and incorporation of one atom of oxygen"/>
    <property type="evidence" value="ECO:0007669"/>
    <property type="project" value="UniProtKB-ARBA"/>
</dbReference>
<keyword evidence="2" id="KW-0285">Flavoprotein</keyword>
<dbReference type="EMBL" id="KZ678155">
    <property type="protein sequence ID" value="PSN59487.1"/>
    <property type="molecule type" value="Genomic_DNA"/>
</dbReference>
<dbReference type="SUPFAM" id="SSF54373">
    <property type="entry name" value="FAD-linked reductases, C-terminal domain"/>
    <property type="match status" value="1"/>
</dbReference>
<evidence type="ECO:0000259" key="6">
    <source>
        <dbReference type="Pfam" id="PF01494"/>
    </source>
</evidence>
<dbReference type="InterPro" id="IPR036188">
    <property type="entry name" value="FAD/NAD-bd_sf"/>
</dbReference>
<feature type="domain" description="FAD-binding" evidence="6">
    <location>
        <begin position="65"/>
        <end position="428"/>
    </location>
</feature>
<dbReference type="PANTHER" id="PTHR43004:SF4">
    <property type="entry name" value="FAD-BINDING DOMAIN-CONTAINING PROTEIN"/>
    <property type="match status" value="1"/>
</dbReference>
<dbReference type="InterPro" id="IPR012941">
    <property type="entry name" value="Phe_hydrox_C_dim_dom"/>
</dbReference>
<dbReference type="Gene3D" id="3.50.50.60">
    <property type="entry name" value="FAD/NAD(P)-binding domain"/>
    <property type="match status" value="1"/>
</dbReference>
<dbReference type="Proteomes" id="UP000240883">
    <property type="component" value="Unassembled WGS sequence"/>
</dbReference>
<evidence type="ECO:0000256" key="4">
    <source>
        <dbReference type="ARBA" id="ARBA00023002"/>
    </source>
</evidence>
<keyword evidence="3" id="KW-0274">FAD</keyword>
<dbReference type="STRING" id="1448308.A0A2T2N223"/>
<evidence type="ECO:0000313" key="9">
    <source>
        <dbReference type="Proteomes" id="UP000240883"/>
    </source>
</evidence>
<protein>
    <recommendedName>
        <fullName evidence="10">FAD monooxygenase-like protein</fullName>
    </recommendedName>
</protein>
<sequence>MAPSFWSLMKRSPAANPSPPTNKIQKMAPGLTTESVRSESFDLVSNHSSVGTNGTVDDYSSFLSDVMVVGAGPSGLLLAYVFSVPNINNLVRFGIKTRIVDNRPDRTSTGRADGIQPKTIETLRQMRVAEPLLRKGVRVYDISFWKSSPEESLHRTGREIHYPPVVDLLDPYILLVHQGMVEKVFEDDLRERGVEVLRNTAFLDFEYTPVGVRPLSVICSQDVIQNRKTFGARYIVGCDGAHSQVRKVIPGAAPQGAASDSIWGVIDGVLDTDFPDIWSKVAIQSTEYGSVLMIPRERNLTRLYIEMKAGTTETTLKERATQEFVQQRAQQIMHPYRLKWKTVEWFGRYQIAQRVAAKFSDVERRVFIAGDASHTHSPKAAQGMNTSMHDAWNLAWKLNFAIRGLSKPSLVDTYEQERKKIAEDLINFDYEHANAFAAGDPNALAENFAKNVAFISGYGVHYNTNVLNVASPDWTRGHLAPGFLLPPAKVTRYIDANPVDIQTDIPALGQFRIYFFTKNVHRAMPFLDAVCNTHQSTSSYVGRITMAGNASYTIQPPLAAPHDQFVCPERYTPVSGIFTYALVTDQDRSEVELEHLPGVLRDSRWTFYLDDVPEKDTRKQKCMDKWLDGIEDDEVVVLNVRPDGYVGTVRRFAGCTQEHGLEAVRWMDNYYEQFMRDN</sequence>
<dbReference type="SUPFAM" id="SSF51905">
    <property type="entry name" value="FAD/NAD(P)-binding domain"/>
    <property type="match status" value="1"/>
</dbReference>
<proteinExistence type="inferred from homology"/>
<dbReference type="PANTHER" id="PTHR43004">
    <property type="entry name" value="TRK SYSTEM POTASSIUM UPTAKE PROTEIN"/>
    <property type="match status" value="1"/>
</dbReference>
<dbReference type="Pfam" id="PF01494">
    <property type="entry name" value="FAD_binding_3"/>
    <property type="match status" value="1"/>
</dbReference>
<comment type="similarity">
    <text evidence="1">Belongs to the PheA/TfdB FAD monooxygenase family.</text>
</comment>
<evidence type="ECO:0000256" key="1">
    <source>
        <dbReference type="ARBA" id="ARBA00007801"/>
    </source>
</evidence>
<evidence type="ECO:0000259" key="7">
    <source>
        <dbReference type="Pfam" id="PF07976"/>
    </source>
</evidence>
<dbReference type="Gene3D" id="3.30.9.10">
    <property type="entry name" value="D-Amino Acid Oxidase, subunit A, domain 2"/>
    <property type="match status" value="1"/>
</dbReference>
<keyword evidence="4" id="KW-0560">Oxidoreductase</keyword>
<dbReference type="Pfam" id="PF07976">
    <property type="entry name" value="Phe_hydrox_dim"/>
    <property type="match status" value="1"/>
</dbReference>
<feature type="domain" description="Phenol hydroxylase-like C-terminal dimerisation" evidence="7">
    <location>
        <begin position="460"/>
        <end position="676"/>
    </location>
</feature>
<dbReference type="AlphaFoldDB" id="A0A2T2N223"/>
<accession>A0A2T2N223</accession>
<dbReference type="InterPro" id="IPR050641">
    <property type="entry name" value="RIFMO-like"/>
</dbReference>
<dbReference type="InterPro" id="IPR036249">
    <property type="entry name" value="Thioredoxin-like_sf"/>
</dbReference>
<organism evidence="8 9">
    <name type="scientific">Corynespora cassiicola Philippines</name>
    <dbReference type="NCBI Taxonomy" id="1448308"/>
    <lineage>
        <taxon>Eukaryota</taxon>
        <taxon>Fungi</taxon>
        <taxon>Dikarya</taxon>
        <taxon>Ascomycota</taxon>
        <taxon>Pezizomycotina</taxon>
        <taxon>Dothideomycetes</taxon>
        <taxon>Pleosporomycetidae</taxon>
        <taxon>Pleosporales</taxon>
        <taxon>Corynesporascaceae</taxon>
        <taxon>Corynespora</taxon>
    </lineage>
</organism>
<dbReference type="GO" id="GO:0071949">
    <property type="term" value="F:FAD binding"/>
    <property type="evidence" value="ECO:0007669"/>
    <property type="project" value="InterPro"/>
</dbReference>
<feature type="region of interest" description="Disordered" evidence="5">
    <location>
        <begin position="1"/>
        <end position="24"/>
    </location>
</feature>
<evidence type="ECO:0000256" key="2">
    <source>
        <dbReference type="ARBA" id="ARBA00022630"/>
    </source>
</evidence>
<reference evidence="8 9" key="1">
    <citation type="journal article" date="2018" name="Front. Microbiol.">
        <title>Genome-Wide Analysis of Corynespora cassiicola Leaf Fall Disease Putative Effectors.</title>
        <authorList>
            <person name="Lopez D."/>
            <person name="Ribeiro S."/>
            <person name="Label P."/>
            <person name="Fumanal B."/>
            <person name="Venisse J.S."/>
            <person name="Kohler A."/>
            <person name="de Oliveira R.R."/>
            <person name="Labutti K."/>
            <person name="Lipzen A."/>
            <person name="Lail K."/>
            <person name="Bauer D."/>
            <person name="Ohm R.A."/>
            <person name="Barry K.W."/>
            <person name="Spatafora J."/>
            <person name="Grigoriev I.V."/>
            <person name="Martin F.M."/>
            <person name="Pujade-Renaud V."/>
        </authorList>
    </citation>
    <scope>NUCLEOTIDE SEQUENCE [LARGE SCALE GENOMIC DNA]</scope>
    <source>
        <strain evidence="8 9">Philippines</strain>
    </source>
</reference>
<dbReference type="Gene3D" id="3.40.30.20">
    <property type="match status" value="1"/>
</dbReference>
<evidence type="ECO:0000256" key="5">
    <source>
        <dbReference type="SAM" id="MobiDB-lite"/>
    </source>
</evidence>
<evidence type="ECO:0000313" key="8">
    <source>
        <dbReference type="EMBL" id="PSN59487.1"/>
    </source>
</evidence>
<dbReference type="PRINTS" id="PR00420">
    <property type="entry name" value="RNGMNOXGNASE"/>
</dbReference>
<name>A0A2T2N223_CORCC</name>
<dbReference type="OrthoDB" id="5325318at2759"/>
<dbReference type="InterPro" id="IPR038220">
    <property type="entry name" value="PHOX_C_sf"/>
</dbReference>
<dbReference type="InterPro" id="IPR002938">
    <property type="entry name" value="FAD-bd"/>
</dbReference>
<evidence type="ECO:0008006" key="10">
    <source>
        <dbReference type="Google" id="ProtNLM"/>
    </source>
</evidence>
<gene>
    <name evidence="8" type="ORF">BS50DRAFT_565359</name>
</gene>
<dbReference type="SUPFAM" id="SSF52833">
    <property type="entry name" value="Thioredoxin-like"/>
    <property type="match status" value="1"/>
</dbReference>
<keyword evidence="9" id="KW-1185">Reference proteome</keyword>